<evidence type="ECO:0000256" key="1">
    <source>
        <dbReference type="ARBA" id="ARBA00022496"/>
    </source>
</evidence>
<keyword evidence="8" id="KW-0675">Receptor</keyword>
<dbReference type="Proteomes" id="UP000183794">
    <property type="component" value="Unassembled WGS sequence"/>
</dbReference>
<evidence type="ECO:0000259" key="7">
    <source>
        <dbReference type="Pfam" id="PF07715"/>
    </source>
</evidence>
<keyword evidence="3" id="KW-0408">Iron</keyword>
<dbReference type="InterPro" id="IPR037066">
    <property type="entry name" value="Plug_dom_sf"/>
</dbReference>
<comment type="subcellular location">
    <subcellularLocation>
        <location evidence="5">Cell outer membrane</location>
        <topology evidence="5">Multi-pass membrane protein</topology>
    </subcellularLocation>
</comment>
<dbReference type="PANTHER" id="PTHR32552:SF68">
    <property type="entry name" value="FERRICHROME OUTER MEMBRANE TRANSPORTER_PHAGE RECEPTOR"/>
    <property type="match status" value="1"/>
</dbReference>
<sequence length="140" mass="15567">MFCKTRLAVVVAAVLAAPSAYSTETVDTDEHMEVVGRDYGYKVDTNSTAMRVEATQLETPGQVTVIDEQLIDEQRASTLGNVLKNDSSISAGGVSRNRESFKLRGFDLQSSSGFLRDGKQHWSHYRQPIELLERVEILKC</sequence>
<dbReference type="SUPFAM" id="SSF56935">
    <property type="entry name" value="Porins"/>
    <property type="match status" value="1"/>
</dbReference>
<keyword evidence="5" id="KW-0813">Transport</keyword>
<organism evidence="8 9">
    <name type="scientific">Moritella viscosa</name>
    <dbReference type="NCBI Taxonomy" id="80854"/>
    <lineage>
        <taxon>Bacteria</taxon>
        <taxon>Pseudomonadati</taxon>
        <taxon>Pseudomonadota</taxon>
        <taxon>Gammaproteobacteria</taxon>
        <taxon>Alteromonadales</taxon>
        <taxon>Moritellaceae</taxon>
        <taxon>Moritella</taxon>
    </lineage>
</organism>
<gene>
    <name evidence="8" type="ORF">NVI5450_1131</name>
</gene>
<evidence type="ECO:0000313" key="9">
    <source>
        <dbReference type="Proteomes" id="UP000183794"/>
    </source>
</evidence>
<feature type="signal peptide" evidence="6">
    <location>
        <begin position="1"/>
        <end position="22"/>
    </location>
</feature>
<evidence type="ECO:0000313" key="8">
    <source>
        <dbReference type="EMBL" id="SGY90478.1"/>
    </source>
</evidence>
<dbReference type="AlphaFoldDB" id="A0A1L0B2C9"/>
<comment type="similarity">
    <text evidence="5">Belongs to the TonB-dependent receptor family.</text>
</comment>
<evidence type="ECO:0000256" key="2">
    <source>
        <dbReference type="ARBA" id="ARBA00022729"/>
    </source>
</evidence>
<dbReference type="GO" id="GO:0009279">
    <property type="term" value="C:cell outer membrane"/>
    <property type="evidence" value="ECO:0007669"/>
    <property type="project" value="UniProtKB-SubCell"/>
</dbReference>
<accession>A0A1L0B2C9</accession>
<protein>
    <submittedName>
        <fullName evidence="8">Putative putative ferrichrome-iron receptor</fullName>
    </submittedName>
</protein>
<evidence type="ECO:0000256" key="6">
    <source>
        <dbReference type="SAM" id="SignalP"/>
    </source>
</evidence>
<keyword evidence="2 6" id="KW-0732">Signal</keyword>
<dbReference type="GO" id="GO:0015344">
    <property type="term" value="F:siderophore uptake transmembrane transporter activity"/>
    <property type="evidence" value="ECO:0007669"/>
    <property type="project" value="TreeGrafter"/>
</dbReference>
<evidence type="ECO:0000256" key="4">
    <source>
        <dbReference type="ARBA" id="ARBA00023065"/>
    </source>
</evidence>
<dbReference type="InterPro" id="IPR012910">
    <property type="entry name" value="Plug_dom"/>
</dbReference>
<dbReference type="PANTHER" id="PTHR32552">
    <property type="entry name" value="FERRICHROME IRON RECEPTOR-RELATED"/>
    <property type="match status" value="1"/>
</dbReference>
<keyword evidence="5" id="KW-0472">Membrane</keyword>
<feature type="domain" description="TonB-dependent receptor plug" evidence="7">
    <location>
        <begin position="56"/>
        <end position="139"/>
    </location>
</feature>
<evidence type="ECO:0000256" key="3">
    <source>
        <dbReference type="ARBA" id="ARBA00023004"/>
    </source>
</evidence>
<dbReference type="EMBL" id="FPLD01000036">
    <property type="protein sequence ID" value="SGY90478.1"/>
    <property type="molecule type" value="Genomic_DNA"/>
</dbReference>
<keyword evidence="5" id="KW-1134">Transmembrane beta strand</keyword>
<keyword evidence="5" id="KW-0812">Transmembrane</keyword>
<dbReference type="RefSeq" id="WP_302848443.1">
    <property type="nucleotide sequence ID" value="NZ_FPLD01000036.1"/>
</dbReference>
<dbReference type="InterPro" id="IPR039426">
    <property type="entry name" value="TonB-dep_rcpt-like"/>
</dbReference>
<evidence type="ECO:0000256" key="5">
    <source>
        <dbReference type="PROSITE-ProRule" id="PRU01360"/>
    </source>
</evidence>
<keyword evidence="1" id="KW-0410">Iron transport</keyword>
<feature type="chain" id="PRO_5013040964" evidence="6">
    <location>
        <begin position="23"/>
        <end position="140"/>
    </location>
</feature>
<name>A0A1L0B2C9_9GAMM</name>
<keyword evidence="4" id="KW-0406">Ion transport</keyword>
<keyword evidence="5" id="KW-0998">Cell outer membrane</keyword>
<reference evidence="8 9" key="1">
    <citation type="submission" date="2016-11" db="EMBL/GenBank/DDBJ databases">
        <authorList>
            <person name="Jaros S."/>
            <person name="Januszkiewicz K."/>
            <person name="Wedrychowicz H."/>
        </authorList>
    </citation>
    <scope>NUCLEOTIDE SEQUENCE [LARGE SCALE GENOMIC DNA]</scope>
    <source>
        <strain evidence="8">NVI 5450</strain>
    </source>
</reference>
<dbReference type="Gene3D" id="2.170.130.10">
    <property type="entry name" value="TonB-dependent receptor, plug domain"/>
    <property type="match status" value="1"/>
</dbReference>
<dbReference type="PROSITE" id="PS52016">
    <property type="entry name" value="TONB_DEPENDENT_REC_3"/>
    <property type="match status" value="1"/>
</dbReference>
<proteinExistence type="inferred from homology"/>
<dbReference type="Pfam" id="PF07715">
    <property type="entry name" value="Plug"/>
    <property type="match status" value="1"/>
</dbReference>